<dbReference type="PANTHER" id="PTHR42754:SF1">
    <property type="entry name" value="LIPOPROTEIN"/>
    <property type="match status" value="1"/>
</dbReference>
<evidence type="ECO:0000256" key="1">
    <source>
        <dbReference type="SAM" id="Phobius"/>
    </source>
</evidence>
<organism evidence="2">
    <name type="scientific">marine sediment metagenome</name>
    <dbReference type="NCBI Taxonomy" id="412755"/>
    <lineage>
        <taxon>unclassified sequences</taxon>
        <taxon>metagenomes</taxon>
        <taxon>ecological metagenomes</taxon>
    </lineage>
</organism>
<evidence type="ECO:0008006" key="3">
    <source>
        <dbReference type="Google" id="ProtNLM"/>
    </source>
</evidence>
<dbReference type="EMBL" id="LAZR01044801">
    <property type="protein sequence ID" value="KKL03761.1"/>
    <property type="molecule type" value="Genomic_DNA"/>
</dbReference>
<accession>A0A0F9CDM7</accession>
<dbReference type="Gene3D" id="2.40.10.500">
    <property type="match status" value="2"/>
</dbReference>
<dbReference type="PANTHER" id="PTHR42754">
    <property type="entry name" value="ENDOGLUCANASE"/>
    <property type="match status" value="1"/>
</dbReference>
<keyword evidence="1" id="KW-0472">Membrane</keyword>
<protein>
    <recommendedName>
        <fullName evidence="3">Bulb-type lectin domain-containing protein</fullName>
    </recommendedName>
</protein>
<keyword evidence="1" id="KW-1133">Transmembrane helix</keyword>
<dbReference type="SUPFAM" id="SSF101898">
    <property type="entry name" value="NHL repeat"/>
    <property type="match status" value="1"/>
</dbReference>
<evidence type="ECO:0000313" key="2">
    <source>
        <dbReference type="EMBL" id="KKL03761.1"/>
    </source>
</evidence>
<proteinExistence type="predicted"/>
<gene>
    <name evidence="2" type="ORF">LCGC14_2622900</name>
</gene>
<keyword evidence="1" id="KW-0812">Transmembrane</keyword>
<feature type="transmembrane region" description="Helical" evidence="1">
    <location>
        <begin position="264"/>
        <end position="284"/>
    </location>
</feature>
<sequence length="290" mass="31570">MKNRKPFLTALLSILFFFIIVQGLTTFSIKQDDKENKNIVPLLSASNSVAIEWDRTWGGSGSDYGWGVAVDSSDSVYLAGHTDSFGAGDGDMVLVKYDSSGVQQWNRTWGGIYFDYGWGVAVDSSDNVYLAGYTYSFGAGAADMVLVKYDSFGVQQWNRTWGRSGSDDGWGVAVDSSDNVYLAGDTVSFGAGDGDMVLVKYDSFGVQQWNRTWGGSNWDRGYGVAVDSYDNVYLAGTTENFGAGAADMVLVKYGVGKREEEQAISGYDLLLFTCVIGVITALSLHKKYNK</sequence>
<reference evidence="2" key="1">
    <citation type="journal article" date="2015" name="Nature">
        <title>Complex archaea that bridge the gap between prokaryotes and eukaryotes.</title>
        <authorList>
            <person name="Spang A."/>
            <person name="Saw J.H."/>
            <person name="Jorgensen S.L."/>
            <person name="Zaremba-Niedzwiedzka K."/>
            <person name="Martijn J."/>
            <person name="Lind A.E."/>
            <person name="van Eijk R."/>
            <person name="Schleper C."/>
            <person name="Guy L."/>
            <person name="Ettema T.J."/>
        </authorList>
    </citation>
    <scope>NUCLEOTIDE SEQUENCE</scope>
</reference>
<name>A0A0F9CDM7_9ZZZZ</name>
<comment type="caution">
    <text evidence="2">The sequence shown here is derived from an EMBL/GenBank/DDBJ whole genome shotgun (WGS) entry which is preliminary data.</text>
</comment>
<dbReference type="AlphaFoldDB" id="A0A0F9CDM7"/>